<dbReference type="Gene3D" id="3.40.50.12780">
    <property type="entry name" value="N-terminal domain of ligase-like"/>
    <property type="match status" value="1"/>
</dbReference>
<dbReference type="InterPro" id="IPR042099">
    <property type="entry name" value="ANL_N_sf"/>
</dbReference>
<dbReference type="Proteomes" id="UP000073816">
    <property type="component" value="Chromosome"/>
</dbReference>
<dbReference type="AlphaFoldDB" id="A0A142ER05"/>
<dbReference type="EMBL" id="CP012836">
    <property type="protein sequence ID" value="AMQ57560.1"/>
    <property type="molecule type" value="Genomic_DNA"/>
</dbReference>
<name>A0A142ER05_9BACT</name>
<evidence type="ECO:0000313" key="2">
    <source>
        <dbReference type="Proteomes" id="UP000073816"/>
    </source>
</evidence>
<gene>
    <name evidence="1" type="ORF">AO498_14010</name>
</gene>
<organism evidence="1 2">
    <name type="scientific">Algoriphagus sanaruensis</name>
    <dbReference type="NCBI Taxonomy" id="1727163"/>
    <lineage>
        <taxon>Bacteria</taxon>
        <taxon>Pseudomonadati</taxon>
        <taxon>Bacteroidota</taxon>
        <taxon>Cytophagia</taxon>
        <taxon>Cytophagales</taxon>
        <taxon>Cyclobacteriaceae</taxon>
        <taxon>Algoriphagus</taxon>
    </lineage>
</organism>
<proteinExistence type="predicted"/>
<dbReference type="RefSeq" id="WP_067548965.1">
    <property type="nucleotide sequence ID" value="NZ_CP012836.1"/>
</dbReference>
<dbReference type="PANTHER" id="PTHR36932">
    <property type="entry name" value="CAPSULAR POLYSACCHARIDE BIOSYNTHESIS PROTEIN"/>
    <property type="match status" value="1"/>
</dbReference>
<reference evidence="1 2" key="2">
    <citation type="journal article" date="2016" name="Genome Announc.">
        <title>Complete Genome Sequence of Algoriphagus sp. Strain M8-2, Isolated from a Brackish Lake.</title>
        <authorList>
            <person name="Muraguchi Y."/>
            <person name="Kushimoto K."/>
            <person name="Ohtsubo Y."/>
            <person name="Suzuki T."/>
            <person name="Dohra H."/>
            <person name="Kimbara K."/>
            <person name="Shintani M."/>
        </authorList>
    </citation>
    <scope>NUCLEOTIDE SEQUENCE [LARGE SCALE GENOMIC DNA]</scope>
    <source>
        <strain evidence="1 2">M8-2</strain>
    </source>
</reference>
<protein>
    <recommendedName>
        <fullName evidence="3">Capsule biosynthesis protein CapK</fullName>
    </recommendedName>
</protein>
<dbReference type="KEGG" id="alm:AO498_14010"/>
<dbReference type="SUPFAM" id="SSF56801">
    <property type="entry name" value="Acetyl-CoA synthetase-like"/>
    <property type="match status" value="1"/>
</dbReference>
<evidence type="ECO:0008006" key="3">
    <source>
        <dbReference type="Google" id="ProtNLM"/>
    </source>
</evidence>
<dbReference type="STRING" id="1727163.AO498_14010"/>
<dbReference type="PATRIC" id="fig|1727163.4.peg.2940"/>
<keyword evidence="2" id="KW-1185">Reference proteome</keyword>
<reference evidence="2" key="1">
    <citation type="submission" date="2015-09" db="EMBL/GenBank/DDBJ databases">
        <title>Complete sequence of Algoriphagus sp. M8-2.</title>
        <authorList>
            <person name="Shintani M."/>
        </authorList>
    </citation>
    <scope>NUCLEOTIDE SEQUENCE [LARGE SCALE GENOMIC DNA]</scope>
    <source>
        <strain evidence="2">M8-2</strain>
    </source>
</reference>
<dbReference type="InterPro" id="IPR053158">
    <property type="entry name" value="CapK_Type1_Caps_Biosynth"/>
</dbReference>
<evidence type="ECO:0000313" key="1">
    <source>
        <dbReference type="EMBL" id="AMQ57560.1"/>
    </source>
</evidence>
<dbReference type="PANTHER" id="PTHR36932:SF1">
    <property type="entry name" value="CAPSULAR POLYSACCHARIDE BIOSYNTHESIS PROTEIN"/>
    <property type="match status" value="1"/>
</dbReference>
<dbReference type="OrthoDB" id="580775at2"/>
<accession>A0A142ER05</accession>
<sequence length="431" mass="50693">MGQFHKWLFFKGAKRRNPSIFQHYTSLKATENLSFEELNELNQERLKAISIFAFQHSPFYKRRFEEVGFNPIDDWSLRGFQTVPYTEKSDLIQFNDDIHTPASFFEKRFFVETSGTSGEILTFHRDESWDSFNRAAIWRGYSWYNATPWDRKLYFWGYNTATLKRLKLRLLDFSVNRFRLFDYDPAKLKKLETSLQEVEIIEGYSSMIYELACLMEDKKVKFDQLKLVKGTSEKVFAHYQDIAKKVYGTKITNEYGSTESGIIAFECPQGSMHINMEGVFVEQDPEDLGIVVTNLQSFSFPSIRYKLGDQIELEPSSFQCSCGMKSPVIREVTGRIGKKILGENRNYPSLTLYYIFKNIYFNQGLKIDFQAHQYEKGKLQIWLKEPITPDIERLIFEESKAYFHDLEISLIENHNFREQGGKLRDFISHLS</sequence>